<organism evidence="1 2">
    <name type="scientific">Prosthecobacter fluviatilis</name>
    <dbReference type="NCBI Taxonomy" id="445931"/>
    <lineage>
        <taxon>Bacteria</taxon>
        <taxon>Pseudomonadati</taxon>
        <taxon>Verrucomicrobiota</taxon>
        <taxon>Verrucomicrobiia</taxon>
        <taxon>Verrucomicrobiales</taxon>
        <taxon>Verrucomicrobiaceae</taxon>
        <taxon>Prosthecobacter</taxon>
    </lineage>
</organism>
<proteinExistence type="predicted"/>
<evidence type="ECO:0008006" key="3">
    <source>
        <dbReference type="Google" id="ProtNLM"/>
    </source>
</evidence>
<evidence type="ECO:0000313" key="1">
    <source>
        <dbReference type="EMBL" id="MFC5454030.1"/>
    </source>
</evidence>
<comment type="caution">
    <text evidence="1">The sequence shown here is derived from an EMBL/GenBank/DDBJ whole genome shotgun (WGS) entry which is preliminary data.</text>
</comment>
<dbReference type="EMBL" id="JBHSMQ010000001">
    <property type="protein sequence ID" value="MFC5454030.1"/>
    <property type="molecule type" value="Genomic_DNA"/>
</dbReference>
<protein>
    <recommendedName>
        <fullName evidence="3">Magnesium citrate secondary transporter</fullName>
    </recommendedName>
</protein>
<gene>
    <name evidence="1" type="ORF">ACFQDI_04100</name>
</gene>
<dbReference type="RefSeq" id="WP_377163688.1">
    <property type="nucleotide sequence ID" value="NZ_JBHSMQ010000001.1"/>
</dbReference>
<dbReference type="Proteomes" id="UP001596052">
    <property type="component" value="Unassembled WGS sequence"/>
</dbReference>
<reference evidence="2" key="1">
    <citation type="journal article" date="2019" name="Int. J. Syst. Evol. Microbiol.">
        <title>The Global Catalogue of Microorganisms (GCM) 10K type strain sequencing project: providing services to taxonomists for standard genome sequencing and annotation.</title>
        <authorList>
            <consortium name="The Broad Institute Genomics Platform"/>
            <consortium name="The Broad Institute Genome Sequencing Center for Infectious Disease"/>
            <person name="Wu L."/>
            <person name="Ma J."/>
        </authorList>
    </citation>
    <scope>NUCLEOTIDE SEQUENCE [LARGE SCALE GENOMIC DNA]</scope>
    <source>
        <strain evidence="2">CGMCC 4.1469</strain>
    </source>
</reference>
<evidence type="ECO:0000313" key="2">
    <source>
        <dbReference type="Proteomes" id="UP001596052"/>
    </source>
</evidence>
<keyword evidence="2" id="KW-1185">Reference proteome</keyword>
<sequence length="134" mass="15016">MPRFRYFRDALFITACLAYGINRCLIKPYVAPGFMTCHFNDLWLIPCALPPVLWLHRLLGLRGDDAPPRPAEIAVHLVFWSWVFEWALPRATHAMGDPADVVAYAAGALLAGLWWNSQSFLSAATHPAQPSPSR</sequence>
<name>A0ABW0KLB2_9BACT</name>
<accession>A0ABW0KLB2</accession>